<evidence type="ECO:0000256" key="1">
    <source>
        <dbReference type="SAM" id="Phobius"/>
    </source>
</evidence>
<feature type="transmembrane region" description="Helical" evidence="1">
    <location>
        <begin position="132"/>
        <end position="150"/>
    </location>
</feature>
<feature type="transmembrane region" description="Helical" evidence="1">
    <location>
        <begin position="44"/>
        <end position="69"/>
    </location>
</feature>
<organism evidence="2 3">
    <name type="scientific">Bdellovibrio svalbardensis</name>
    <dbReference type="NCBI Taxonomy" id="2972972"/>
    <lineage>
        <taxon>Bacteria</taxon>
        <taxon>Pseudomonadati</taxon>
        <taxon>Bdellovibrionota</taxon>
        <taxon>Bdellovibrionia</taxon>
        <taxon>Bdellovibrionales</taxon>
        <taxon>Pseudobdellovibrionaceae</taxon>
        <taxon>Bdellovibrio</taxon>
    </lineage>
</organism>
<keyword evidence="1" id="KW-0472">Membrane</keyword>
<comment type="caution">
    <text evidence="2">The sequence shown here is derived from an EMBL/GenBank/DDBJ whole genome shotgun (WGS) entry which is preliminary data.</text>
</comment>
<keyword evidence="3" id="KW-1185">Reference proteome</keyword>
<reference evidence="2" key="1">
    <citation type="submission" date="2022-08" db="EMBL/GenBank/DDBJ databases">
        <title>Novel Bdellovibrio Species Isolated from Svalbard: Designation Bdellovibrio svalbardensis.</title>
        <authorList>
            <person name="Mitchell R.J."/>
            <person name="Choi S.Y."/>
        </authorList>
    </citation>
    <scope>NUCLEOTIDE SEQUENCE</scope>
    <source>
        <strain evidence="2">PAP01</strain>
    </source>
</reference>
<keyword evidence="1" id="KW-0812">Transmembrane</keyword>
<dbReference type="RefSeq" id="WP_277577948.1">
    <property type="nucleotide sequence ID" value="NZ_JANRMI010000002.1"/>
</dbReference>
<dbReference type="EMBL" id="JANRMI010000002">
    <property type="protein sequence ID" value="MDG0816469.1"/>
    <property type="molecule type" value="Genomic_DNA"/>
</dbReference>
<proteinExistence type="predicted"/>
<evidence type="ECO:0000313" key="2">
    <source>
        <dbReference type="EMBL" id="MDG0816469.1"/>
    </source>
</evidence>
<accession>A0ABT6DKN0</accession>
<dbReference type="Proteomes" id="UP001152321">
    <property type="component" value="Unassembled WGS sequence"/>
</dbReference>
<keyword evidence="1" id="KW-1133">Transmembrane helix</keyword>
<evidence type="ECO:0000313" key="3">
    <source>
        <dbReference type="Proteomes" id="UP001152321"/>
    </source>
</evidence>
<gene>
    <name evidence="2" type="ORF">NWE73_08850</name>
</gene>
<sequence>MELEDPLSWLAPLPLRIAFGLCVLSLYAYIDWRKNGKNATRFKEYSFVILVSMLTVLFAILHDFITVTISKDYFVIGKGLDESRLYSQTAWLAIRAAYGPGLLIGAVYVFLNNPSRNLPQLSYRQLLSNLRWPLYFAIGMAIVFGILGYLDVLIRKSDFQNVVSNPDLFLAVWGIHWGTYVGGGIGFVFGGFRIRSARRRNV</sequence>
<name>A0ABT6DKN0_9BACT</name>
<protein>
    <submittedName>
        <fullName evidence="2">Uncharacterized protein</fullName>
    </submittedName>
</protein>
<feature type="transmembrane region" description="Helical" evidence="1">
    <location>
        <begin position="89"/>
        <end position="111"/>
    </location>
</feature>
<feature type="transmembrane region" description="Helical" evidence="1">
    <location>
        <begin position="13"/>
        <end position="32"/>
    </location>
</feature>
<feature type="transmembrane region" description="Helical" evidence="1">
    <location>
        <begin position="170"/>
        <end position="192"/>
    </location>
</feature>